<name>A0A0V0SQ52_9BILA</name>
<feature type="compositionally biased region" description="Polar residues" evidence="1">
    <location>
        <begin position="12"/>
        <end position="24"/>
    </location>
</feature>
<proteinExistence type="predicted"/>
<dbReference type="AlphaFoldDB" id="A0A0V0SQ52"/>
<evidence type="ECO:0000256" key="1">
    <source>
        <dbReference type="SAM" id="MobiDB-lite"/>
    </source>
</evidence>
<feature type="region of interest" description="Disordered" evidence="1">
    <location>
        <begin position="1"/>
        <end position="24"/>
    </location>
</feature>
<comment type="caution">
    <text evidence="2">The sequence shown here is derived from an EMBL/GenBank/DDBJ whole genome shotgun (WGS) entry which is preliminary data.</text>
</comment>
<sequence>MNNEEKSESVMDTKQSADGTKLNSKGRSYSYVKLSYLNVLYVRCK</sequence>
<keyword evidence="3" id="KW-1185">Reference proteome</keyword>
<organism evidence="2 3">
    <name type="scientific">Trichinella murrelli</name>
    <dbReference type="NCBI Taxonomy" id="144512"/>
    <lineage>
        <taxon>Eukaryota</taxon>
        <taxon>Metazoa</taxon>
        <taxon>Ecdysozoa</taxon>
        <taxon>Nematoda</taxon>
        <taxon>Enoplea</taxon>
        <taxon>Dorylaimia</taxon>
        <taxon>Trichinellida</taxon>
        <taxon>Trichinellidae</taxon>
        <taxon>Trichinella</taxon>
    </lineage>
</organism>
<feature type="compositionally biased region" description="Basic and acidic residues" evidence="1">
    <location>
        <begin position="1"/>
        <end position="11"/>
    </location>
</feature>
<protein>
    <submittedName>
        <fullName evidence="2">Uncharacterized protein</fullName>
    </submittedName>
</protein>
<dbReference type="Proteomes" id="UP000055048">
    <property type="component" value="Unassembled WGS sequence"/>
</dbReference>
<gene>
    <name evidence="2" type="ORF">T05_6576</name>
</gene>
<reference evidence="2 3" key="1">
    <citation type="submission" date="2015-01" db="EMBL/GenBank/DDBJ databases">
        <title>Evolution of Trichinella species and genotypes.</title>
        <authorList>
            <person name="Korhonen P.K."/>
            <person name="Edoardo P."/>
            <person name="Giuseppe L.R."/>
            <person name="Gasser R.B."/>
        </authorList>
    </citation>
    <scope>NUCLEOTIDE SEQUENCE [LARGE SCALE GENOMIC DNA]</scope>
    <source>
        <strain evidence="2">ISS417</strain>
    </source>
</reference>
<dbReference type="EMBL" id="JYDJ01003909">
    <property type="protein sequence ID" value="KRX28884.1"/>
    <property type="molecule type" value="Genomic_DNA"/>
</dbReference>
<evidence type="ECO:0000313" key="3">
    <source>
        <dbReference type="Proteomes" id="UP000055048"/>
    </source>
</evidence>
<accession>A0A0V0SQ52</accession>
<evidence type="ECO:0000313" key="2">
    <source>
        <dbReference type="EMBL" id="KRX28884.1"/>
    </source>
</evidence>